<accession>A8Y117</accession>
<keyword evidence="1" id="KW-1133">Transmembrane helix</keyword>
<dbReference type="EMBL" id="HE601439">
    <property type="protein sequence ID" value="CAP38586.2"/>
    <property type="molecule type" value="Genomic_DNA"/>
</dbReference>
<dbReference type="Proteomes" id="UP000008549">
    <property type="component" value="Unassembled WGS sequence"/>
</dbReference>
<evidence type="ECO:0000313" key="2">
    <source>
        <dbReference type="EMBL" id="CAP38586.2"/>
    </source>
</evidence>
<dbReference type="HOGENOM" id="CLU_042960_0_2_1"/>
<feature type="transmembrane region" description="Helical" evidence="1">
    <location>
        <begin position="36"/>
        <end position="56"/>
    </location>
</feature>
<evidence type="ECO:0000256" key="1">
    <source>
        <dbReference type="SAM" id="Phobius"/>
    </source>
</evidence>
<protein>
    <submittedName>
        <fullName evidence="2">Protein CBG21880</fullName>
    </submittedName>
</protein>
<dbReference type="GeneID" id="8591062"/>
<dbReference type="STRING" id="6238.A8Y117"/>
<dbReference type="eggNOG" id="ENOG502R031">
    <property type="taxonomic scope" value="Eukaryota"/>
</dbReference>
<gene>
    <name evidence="2 4" type="ORF">CBG21880</name>
    <name evidence="2" type="ORF">CBG_21880</name>
</gene>
<dbReference type="InterPro" id="IPR019422">
    <property type="entry name" value="7TM_GPCR_serpentine_rcpt_Srh"/>
</dbReference>
<keyword evidence="1" id="KW-0472">Membrane</keyword>
<feature type="transmembrane region" description="Helical" evidence="1">
    <location>
        <begin position="262"/>
        <end position="285"/>
    </location>
</feature>
<dbReference type="Pfam" id="PF10318">
    <property type="entry name" value="7TM_GPCR_Srh"/>
    <property type="match status" value="1"/>
</dbReference>
<feature type="transmembrane region" description="Helical" evidence="1">
    <location>
        <begin position="219"/>
        <end position="242"/>
    </location>
</feature>
<dbReference type="SUPFAM" id="SSF81321">
    <property type="entry name" value="Family A G protein-coupled receptor-like"/>
    <property type="match status" value="1"/>
</dbReference>
<dbReference type="InterPro" id="IPR053220">
    <property type="entry name" value="Nematode_rcpt-like_serp_H"/>
</dbReference>
<name>A8Y117_CAEBR</name>
<feature type="transmembrane region" description="Helical" evidence="1">
    <location>
        <begin position="115"/>
        <end position="135"/>
    </location>
</feature>
<dbReference type="AlphaFoldDB" id="A8Y117"/>
<dbReference type="WormBase" id="CBG21880">
    <property type="protein sequence ID" value="CBP30237"/>
    <property type="gene ID" value="WBGene00040556"/>
</dbReference>
<evidence type="ECO:0000313" key="3">
    <source>
        <dbReference type="Proteomes" id="UP000008549"/>
    </source>
</evidence>
<dbReference type="RefSeq" id="XP_002649048.2">
    <property type="nucleotide sequence ID" value="XM_002649002.2"/>
</dbReference>
<dbReference type="PANTHER" id="PTHR22941">
    <property type="entry name" value="SERPENTINE RECEPTOR"/>
    <property type="match status" value="1"/>
</dbReference>
<reference evidence="2 3" key="2">
    <citation type="journal article" date="2011" name="PLoS Genet.">
        <title>Caenorhabditis briggsae recombinant inbred line genotypes reveal inter-strain incompatibility and the evolution of recombination.</title>
        <authorList>
            <person name="Ross J.A."/>
            <person name="Koboldt D.C."/>
            <person name="Staisch J.E."/>
            <person name="Chamberlin H.M."/>
            <person name="Gupta B.P."/>
            <person name="Miller R.D."/>
            <person name="Baird S.E."/>
            <person name="Haag E.S."/>
        </authorList>
    </citation>
    <scope>NUCLEOTIDE SEQUENCE [LARGE SCALE GENOMIC DNA]</scope>
    <source>
        <strain evidence="2 3">AF16</strain>
    </source>
</reference>
<keyword evidence="1" id="KW-0812">Transmembrane</keyword>
<dbReference type="KEGG" id="cbr:CBG_21880"/>
<feature type="transmembrane region" description="Helical" evidence="1">
    <location>
        <begin position="156"/>
        <end position="175"/>
    </location>
</feature>
<evidence type="ECO:0000313" key="4">
    <source>
        <dbReference type="WormBase" id="CBG21880"/>
    </source>
</evidence>
<sequence>MTQNFSFSEYYKSSYLINCDKKSNENCFSSKHGFQFSARLISTISLPIQLFAFFCILKKTPKNMNSVKMSLLNLNFWYLLTGILYAFLSTPYFFYPHLAGFYIGFLSDFEVSNAVQSFIGCPVSFAMIISIMSLFENRSSLIINNIFSIKKARTRILWISGNFLACMGLVTPIYLNLPDQEIGKKDLLKELPCPPVSFFTESILIFAFSGFWETYSTTVIILVNTILLFQTLFFSTCCLYYLLYAKSNHVSSETRRLQIRSFFATVLQTTIPIMCLLIPTIIFMLKNDNEQFSQTKNNLTFLPAILHKGIGSLCIILVHYPYRKFLFSLIYCERNKKTIVKVSHCSAQHF</sequence>
<proteinExistence type="predicted"/>
<feature type="transmembrane region" description="Helical" evidence="1">
    <location>
        <begin position="76"/>
        <end position="95"/>
    </location>
</feature>
<dbReference type="InParanoid" id="A8Y117"/>
<keyword evidence="3" id="KW-1185">Reference proteome</keyword>
<reference evidence="2 3" key="1">
    <citation type="journal article" date="2003" name="PLoS Biol.">
        <title>The genome sequence of Caenorhabditis briggsae: a platform for comparative genomics.</title>
        <authorList>
            <person name="Stein L.D."/>
            <person name="Bao Z."/>
            <person name="Blasiar D."/>
            <person name="Blumenthal T."/>
            <person name="Brent M.R."/>
            <person name="Chen N."/>
            <person name="Chinwalla A."/>
            <person name="Clarke L."/>
            <person name="Clee C."/>
            <person name="Coghlan A."/>
            <person name="Coulson A."/>
            <person name="D'Eustachio P."/>
            <person name="Fitch D.H."/>
            <person name="Fulton L.A."/>
            <person name="Fulton R.E."/>
            <person name="Griffiths-Jones S."/>
            <person name="Harris T.W."/>
            <person name="Hillier L.W."/>
            <person name="Kamath R."/>
            <person name="Kuwabara P.E."/>
            <person name="Mardis E.R."/>
            <person name="Marra M.A."/>
            <person name="Miner T.L."/>
            <person name="Minx P."/>
            <person name="Mullikin J.C."/>
            <person name="Plumb R.W."/>
            <person name="Rogers J."/>
            <person name="Schein J.E."/>
            <person name="Sohrmann M."/>
            <person name="Spieth J."/>
            <person name="Stajich J.E."/>
            <person name="Wei C."/>
            <person name="Willey D."/>
            <person name="Wilson R.K."/>
            <person name="Durbin R."/>
            <person name="Waterston R.H."/>
        </authorList>
    </citation>
    <scope>NUCLEOTIDE SEQUENCE [LARGE SCALE GENOMIC DNA]</scope>
    <source>
        <strain evidence="2 3">AF16</strain>
    </source>
</reference>
<dbReference type="OMA" id="CQVENTF"/>
<feature type="transmembrane region" description="Helical" evidence="1">
    <location>
        <begin position="297"/>
        <end position="320"/>
    </location>
</feature>
<dbReference type="PANTHER" id="PTHR22941:SF34">
    <property type="entry name" value="SERPENTINE RECEPTOR, CLASS H-RELATED"/>
    <property type="match status" value="1"/>
</dbReference>
<organism evidence="2 3">
    <name type="scientific">Caenorhabditis briggsae</name>
    <dbReference type="NCBI Taxonomy" id="6238"/>
    <lineage>
        <taxon>Eukaryota</taxon>
        <taxon>Metazoa</taxon>
        <taxon>Ecdysozoa</taxon>
        <taxon>Nematoda</taxon>
        <taxon>Chromadorea</taxon>
        <taxon>Rhabditida</taxon>
        <taxon>Rhabditina</taxon>
        <taxon>Rhabditomorpha</taxon>
        <taxon>Rhabditoidea</taxon>
        <taxon>Rhabditidae</taxon>
        <taxon>Peloderinae</taxon>
        <taxon>Caenorhabditis</taxon>
    </lineage>
</organism>
<dbReference type="CTD" id="8591062"/>